<gene>
    <name evidence="1" type="ORF">AAHA92_20054</name>
</gene>
<evidence type="ECO:0000313" key="1">
    <source>
        <dbReference type="EMBL" id="KAL1543036.1"/>
    </source>
</evidence>
<proteinExistence type="predicted"/>
<accession>A0ABD1GFZ6</accession>
<comment type="caution">
    <text evidence="1">The sequence shown here is derived from an EMBL/GenBank/DDBJ whole genome shotgun (WGS) entry which is preliminary data.</text>
</comment>
<reference evidence="1 2" key="1">
    <citation type="submission" date="2024-06" db="EMBL/GenBank/DDBJ databases">
        <title>A chromosome level genome sequence of Diviner's sage (Salvia divinorum).</title>
        <authorList>
            <person name="Ford S.A."/>
            <person name="Ro D.-K."/>
            <person name="Ness R.W."/>
            <person name="Phillips M.A."/>
        </authorList>
    </citation>
    <scope>NUCLEOTIDE SEQUENCE [LARGE SCALE GENOMIC DNA]</scope>
    <source>
        <strain evidence="1">SAF-2024a</strain>
        <tissue evidence="1">Leaf</tissue>
    </source>
</reference>
<name>A0ABD1GFZ6_SALDI</name>
<organism evidence="1 2">
    <name type="scientific">Salvia divinorum</name>
    <name type="common">Maria pastora</name>
    <name type="synonym">Diviner's sage</name>
    <dbReference type="NCBI Taxonomy" id="28513"/>
    <lineage>
        <taxon>Eukaryota</taxon>
        <taxon>Viridiplantae</taxon>
        <taxon>Streptophyta</taxon>
        <taxon>Embryophyta</taxon>
        <taxon>Tracheophyta</taxon>
        <taxon>Spermatophyta</taxon>
        <taxon>Magnoliopsida</taxon>
        <taxon>eudicotyledons</taxon>
        <taxon>Gunneridae</taxon>
        <taxon>Pentapetalae</taxon>
        <taxon>asterids</taxon>
        <taxon>lamiids</taxon>
        <taxon>Lamiales</taxon>
        <taxon>Lamiaceae</taxon>
        <taxon>Nepetoideae</taxon>
        <taxon>Mentheae</taxon>
        <taxon>Salviinae</taxon>
        <taxon>Salvia</taxon>
        <taxon>Salvia subgen. Calosphace</taxon>
    </lineage>
</organism>
<sequence length="230" mass="25858">MSSEPNHHRTLCRDVGIWFDEVAQDYVVVQVLFCHSLENGFHLHASVYSKATNSWRGLTGGSSVVGHGLCGLSPINSSCKNGSFSHWLAIDKDGNEVILSFDFRNEGFRILEIADLGILKLCGDMKIFAEGDDSFLMFVPGDRKAPTRLNIFWLRIEGNKLHWDGMKSVGPFDGLVMPKALCERGCVVLQSKTTGCFLLYDYCNKRCVKCFEMKKDLPNIFEYRGSFVLP</sequence>
<dbReference type="Proteomes" id="UP001567538">
    <property type="component" value="Unassembled WGS sequence"/>
</dbReference>
<keyword evidence="2" id="KW-1185">Reference proteome</keyword>
<dbReference type="AlphaFoldDB" id="A0ABD1GFZ6"/>
<protein>
    <submittedName>
        <fullName evidence="1">F-box protein</fullName>
    </submittedName>
</protein>
<evidence type="ECO:0000313" key="2">
    <source>
        <dbReference type="Proteomes" id="UP001567538"/>
    </source>
</evidence>
<dbReference type="EMBL" id="JBEAFC010000008">
    <property type="protein sequence ID" value="KAL1543036.1"/>
    <property type="molecule type" value="Genomic_DNA"/>
</dbReference>